<dbReference type="EMBL" id="WNJO01000017">
    <property type="protein sequence ID" value="MTV83128.1"/>
    <property type="molecule type" value="Genomic_DNA"/>
</dbReference>
<evidence type="ECO:0000313" key="1">
    <source>
        <dbReference type="EMBL" id="MTV83128.1"/>
    </source>
</evidence>
<gene>
    <name evidence="1" type="ORF">GM612_10920</name>
</gene>
<comment type="caution">
    <text evidence="1">The sequence shown here is derived from an EMBL/GenBank/DDBJ whole genome shotgun (WGS) entry which is preliminary data.</text>
</comment>
<accession>A0A7X2XY97</accession>
<protein>
    <submittedName>
        <fullName evidence="1">Uncharacterized protein</fullName>
    </submittedName>
</protein>
<dbReference type="RefSeq" id="WP_155432387.1">
    <property type="nucleotide sequence ID" value="NZ_WNJO01000017.1"/>
</dbReference>
<sequence length="55" mass="6281">MTKKKRVTAPKKTNELNNVTIQLPKSVDINAFAEILETAFESHGIESYKVKYEVK</sequence>
<evidence type="ECO:0000313" key="2">
    <source>
        <dbReference type="Proteomes" id="UP000466388"/>
    </source>
</evidence>
<reference evidence="1 2" key="1">
    <citation type="submission" date="2019-11" db="EMBL/GenBank/DDBJ databases">
        <title>Lactobacillus sp. nov. CRM56-3, isolated from fermented tea leaves.</title>
        <authorList>
            <person name="Phuengjayaem S."/>
            <person name="Tanasupawat S."/>
        </authorList>
    </citation>
    <scope>NUCLEOTIDE SEQUENCE [LARGE SCALE GENOMIC DNA]</scope>
    <source>
        <strain evidence="1 2">CRM56-3</strain>
    </source>
</reference>
<proteinExistence type="predicted"/>
<keyword evidence="2" id="KW-1185">Reference proteome</keyword>
<dbReference type="AlphaFoldDB" id="A0A7X2XY97"/>
<dbReference type="Proteomes" id="UP000466388">
    <property type="component" value="Unassembled WGS sequence"/>
</dbReference>
<name>A0A7X2XY97_9LACO</name>
<organism evidence="1 2">
    <name type="scientific">Secundilactobacillus folii</name>
    <dbReference type="NCBI Taxonomy" id="2678357"/>
    <lineage>
        <taxon>Bacteria</taxon>
        <taxon>Bacillati</taxon>
        <taxon>Bacillota</taxon>
        <taxon>Bacilli</taxon>
        <taxon>Lactobacillales</taxon>
        <taxon>Lactobacillaceae</taxon>
        <taxon>Secundilactobacillus</taxon>
    </lineage>
</organism>